<dbReference type="CDD" id="cd02557">
    <property type="entry name" value="PseudoU_synth_ScRIB2"/>
    <property type="match status" value="1"/>
</dbReference>
<accession>A0AAV6Y0V7</accession>
<evidence type="ECO:0000313" key="10">
    <source>
        <dbReference type="Proteomes" id="UP000826271"/>
    </source>
</evidence>
<organism evidence="9 10">
    <name type="scientific">Buddleja alternifolia</name>
    <dbReference type="NCBI Taxonomy" id="168488"/>
    <lineage>
        <taxon>Eukaryota</taxon>
        <taxon>Viridiplantae</taxon>
        <taxon>Streptophyta</taxon>
        <taxon>Embryophyta</taxon>
        <taxon>Tracheophyta</taxon>
        <taxon>Spermatophyta</taxon>
        <taxon>Magnoliopsida</taxon>
        <taxon>eudicotyledons</taxon>
        <taxon>Gunneridae</taxon>
        <taxon>Pentapetalae</taxon>
        <taxon>asterids</taxon>
        <taxon>lamiids</taxon>
        <taxon>Lamiales</taxon>
        <taxon>Scrophulariaceae</taxon>
        <taxon>Buddlejeae</taxon>
        <taxon>Buddleja</taxon>
    </lineage>
</organism>
<dbReference type="EC" id="5.4.99.-" evidence="7"/>
<dbReference type="InterPro" id="IPR006224">
    <property type="entry name" value="PsdUridine_synth_RluA-like_CS"/>
</dbReference>
<dbReference type="InterPro" id="IPR020103">
    <property type="entry name" value="PsdUridine_synth_cat_dom_sf"/>
</dbReference>
<comment type="function">
    <text evidence="7">Responsible for synthesis of pseudouridine from uracil.</text>
</comment>
<keyword evidence="3 6" id="KW-0694">RNA-binding</keyword>
<dbReference type="PANTHER" id="PTHR21600:SF40">
    <property type="entry name" value="PSEUDOURIDYLATE SYNTHASE RPUSD2"/>
    <property type="match status" value="1"/>
</dbReference>
<dbReference type="AlphaFoldDB" id="A0AAV6Y0V7"/>
<dbReference type="InterPro" id="IPR006145">
    <property type="entry name" value="PsdUridine_synth_RsuA/RluA"/>
</dbReference>
<evidence type="ECO:0000256" key="1">
    <source>
        <dbReference type="ARBA" id="ARBA00000073"/>
    </source>
</evidence>
<proteinExistence type="inferred from homology"/>
<evidence type="ECO:0000256" key="6">
    <source>
        <dbReference type="PROSITE-ProRule" id="PRU00182"/>
    </source>
</evidence>
<dbReference type="PROSITE" id="PS01129">
    <property type="entry name" value="PSI_RLU"/>
    <property type="match status" value="1"/>
</dbReference>
<comment type="similarity">
    <text evidence="2 7">Belongs to the pseudouridine synthase RluA family.</text>
</comment>
<name>A0AAV6Y0V7_9LAMI</name>
<dbReference type="GO" id="GO:0000455">
    <property type="term" value="P:enzyme-directed rRNA pseudouridine synthesis"/>
    <property type="evidence" value="ECO:0007669"/>
    <property type="project" value="TreeGrafter"/>
</dbReference>
<evidence type="ECO:0000259" key="8">
    <source>
        <dbReference type="Pfam" id="PF00849"/>
    </source>
</evidence>
<sequence>MKRRRNEQEETQTMEIVWQTPSNPPKRQDYIFRDGIRYVKPYYFEFISHAKNRWAGKTIVDLFADEFKGRPRDYYVSAVKAGRIQVDGQIVPISYVVRPSEKISHFVHRHEPPVMARDVKILRLEPDVLTISKPASVPVHPCGQYRKNTVIGILQAEHDVAPLFPIHRLDRLVSGLLILARSASQADIFRQQIESGEIKKQYIARVKGVFPDNEQVANVNVNYNAREGKSTVEDLIKKIISSKGKSACTKFTRISTNGTQSIVLCEPVTGRTHQIRVHLQFLGHPIANDMLYLSECVNQRSIEGLSADRAAAKLVPPIIHNQCEIYVPQSTDEPIEDFRIDPMCTNCPNLAPKGYDGDEDGLWLHCVRYSGPDWTYECPYPDWASLS</sequence>
<dbReference type="NCBIfam" id="TIGR00005">
    <property type="entry name" value="rluA_subfam"/>
    <property type="match status" value="1"/>
</dbReference>
<keyword evidence="10" id="KW-1185">Reference proteome</keyword>
<dbReference type="GO" id="GO:0003723">
    <property type="term" value="F:RNA binding"/>
    <property type="evidence" value="ECO:0007669"/>
    <property type="project" value="UniProtKB-KW"/>
</dbReference>
<protein>
    <recommendedName>
        <fullName evidence="7">Pseudouridine synthase</fullName>
        <ecNumber evidence="7">5.4.99.-</ecNumber>
    </recommendedName>
</protein>
<feature type="domain" description="Pseudouridine synthase RsuA/RluA-like" evidence="8">
    <location>
        <begin position="127"/>
        <end position="280"/>
    </location>
</feature>
<dbReference type="Pfam" id="PF00849">
    <property type="entry name" value="PseudoU_synth_2"/>
    <property type="match status" value="1"/>
</dbReference>
<evidence type="ECO:0000256" key="2">
    <source>
        <dbReference type="ARBA" id="ARBA00010876"/>
    </source>
</evidence>
<reference evidence="9" key="1">
    <citation type="submission" date="2019-10" db="EMBL/GenBank/DDBJ databases">
        <authorList>
            <person name="Zhang R."/>
            <person name="Pan Y."/>
            <person name="Wang J."/>
            <person name="Ma R."/>
            <person name="Yu S."/>
        </authorList>
    </citation>
    <scope>NUCLEOTIDE SEQUENCE</scope>
    <source>
        <strain evidence="9">LA-IB0</strain>
        <tissue evidence="9">Leaf</tissue>
    </source>
</reference>
<dbReference type="Proteomes" id="UP000826271">
    <property type="component" value="Unassembled WGS sequence"/>
</dbReference>
<evidence type="ECO:0000313" key="9">
    <source>
        <dbReference type="EMBL" id="KAG8388108.1"/>
    </source>
</evidence>
<dbReference type="EMBL" id="WHWC01000002">
    <property type="protein sequence ID" value="KAG8388108.1"/>
    <property type="molecule type" value="Genomic_DNA"/>
</dbReference>
<dbReference type="InterPro" id="IPR006225">
    <property type="entry name" value="PsdUridine_synth_RluC/D"/>
</dbReference>
<evidence type="ECO:0000256" key="5">
    <source>
        <dbReference type="PIRSR" id="PIRSR606225-1"/>
    </source>
</evidence>
<dbReference type="Gene3D" id="3.30.2350.10">
    <property type="entry name" value="Pseudouridine synthase"/>
    <property type="match status" value="1"/>
</dbReference>
<dbReference type="GO" id="GO:0009982">
    <property type="term" value="F:pseudouridine synthase activity"/>
    <property type="evidence" value="ECO:0007669"/>
    <property type="project" value="InterPro"/>
</dbReference>
<dbReference type="FunFam" id="3.30.2350.10:FF:000036">
    <property type="entry name" value="Pseudouridine synthase"/>
    <property type="match status" value="1"/>
</dbReference>
<evidence type="ECO:0000256" key="7">
    <source>
        <dbReference type="RuleBase" id="RU362028"/>
    </source>
</evidence>
<dbReference type="InterPro" id="IPR050188">
    <property type="entry name" value="RluA_PseudoU_synthase"/>
</dbReference>
<comment type="caution">
    <text evidence="9">The sequence shown here is derived from an EMBL/GenBank/DDBJ whole genome shotgun (WGS) entry which is preliminary data.</text>
</comment>
<dbReference type="PROSITE" id="PS50889">
    <property type="entry name" value="S4"/>
    <property type="match status" value="1"/>
</dbReference>
<evidence type="ECO:0000256" key="3">
    <source>
        <dbReference type="ARBA" id="ARBA00022884"/>
    </source>
</evidence>
<gene>
    <name evidence="9" type="ORF">BUALT_Bualt02G0091400</name>
</gene>
<comment type="catalytic activity">
    <reaction evidence="1 7">
        <text>a uridine in RNA = a pseudouridine in RNA</text>
        <dbReference type="Rhea" id="RHEA:48348"/>
        <dbReference type="Rhea" id="RHEA-COMP:12068"/>
        <dbReference type="Rhea" id="RHEA-COMP:12069"/>
        <dbReference type="ChEBI" id="CHEBI:65314"/>
        <dbReference type="ChEBI" id="CHEBI:65315"/>
    </reaction>
</comment>
<dbReference type="PANTHER" id="PTHR21600">
    <property type="entry name" value="MITOCHONDRIAL RNA PSEUDOURIDINE SYNTHASE"/>
    <property type="match status" value="1"/>
</dbReference>
<keyword evidence="4 7" id="KW-0413">Isomerase</keyword>
<dbReference type="SUPFAM" id="SSF55120">
    <property type="entry name" value="Pseudouridine synthase"/>
    <property type="match status" value="1"/>
</dbReference>
<evidence type="ECO:0000256" key="4">
    <source>
        <dbReference type="ARBA" id="ARBA00023235"/>
    </source>
</evidence>
<feature type="active site" evidence="5">
    <location>
        <position position="170"/>
    </location>
</feature>